<keyword evidence="4" id="KW-1185">Reference proteome</keyword>
<dbReference type="Proteomes" id="UP001196870">
    <property type="component" value="Unassembled WGS sequence"/>
</dbReference>
<feature type="transmembrane region" description="Helical" evidence="1">
    <location>
        <begin position="331"/>
        <end position="349"/>
    </location>
</feature>
<evidence type="ECO:0000313" key="3">
    <source>
        <dbReference type="EMBL" id="MBR0669497.1"/>
    </source>
</evidence>
<organism evidence="3 4">
    <name type="scientific">Plastoroseomonas hellenica</name>
    <dbReference type="NCBI Taxonomy" id="2687306"/>
    <lineage>
        <taxon>Bacteria</taxon>
        <taxon>Pseudomonadati</taxon>
        <taxon>Pseudomonadota</taxon>
        <taxon>Alphaproteobacteria</taxon>
        <taxon>Acetobacterales</taxon>
        <taxon>Acetobacteraceae</taxon>
        <taxon>Plastoroseomonas</taxon>
    </lineage>
</organism>
<evidence type="ECO:0000256" key="1">
    <source>
        <dbReference type="SAM" id="Phobius"/>
    </source>
</evidence>
<dbReference type="Pfam" id="PF01757">
    <property type="entry name" value="Acyl_transf_3"/>
    <property type="match status" value="1"/>
</dbReference>
<proteinExistence type="predicted"/>
<feature type="transmembrane region" description="Helical" evidence="1">
    <location>
        <begin position="245"/>
        <end position="266"/>
    </location>
</feature>
<evidence type="ECO:0000313" key="4">
    <source>
        <dbReference type="Proteomes" id="UP001196870"/>
    </source>
</evidence>
<dbReference type="PANTHER" id="PTHR23028">
    <property type="entry name" value="ACETYLTRANSFERASE"/>
    <property type="match status" value="1"/>
</dbReference>
<sequence length="383" mass="41880">MRFTSLDAMRGAAALSVVVFHALFSIEGGEALVKPLDYASFDPWTALLLPLRPFWMGAEAVILFFVLSGLVLTLPVFRQGLPSYPAYVLKRFCRLFLPAASAVLLSIALLAVVGTEPAAWPMPMLDLLWREQPSIDLVLQHLLLLSDGKPDEFYVLDLPLWTLEVEWRISLLLPFLALLARRSDVALLAVAASGMLLPPAEQRLLGTETLSSLRYLPVFAFGVLLAKHLDAALRRITALSSAARLALWLLCILLIYARVLLPAPAVQAHHRLLIGIGAALLIALILASGRAQRALGVRPLQWLGRVSFSLYLLHMPIMLAAARLLPDAVTPVWRIAIGIGLSLVLAEVFHRLVEKPSMQAGRTLSAWAEARRARPAPAYSAGD</sequence>
<evidence type="ECO:0000259" key="2">
    <source>
        <dbReference type="Pfam" id="PF01757"/>
    </source>
</evidence>
<dbReference type="PANTHER" id="PTHR23028:SF131">
    <property type="entry name" value="BLR2367 PROTEIN"/>
    <property type="match status" value="1"/>
</dbReference>
<name>A0ABS5FAB2_9PROT</name>
<dbReference type="EMBL" id="JAAGBB010000132">
    <property type="protein sequence ID" value="MBR0669497.1"/>
    <property type="molecule type" value="Genomic_DNA"/>
</dbReference>
<reference evidence="4" key="1">
    <citation type="journal article" date="2021" name="Syst. Appl. Microbiol.">
        <title>Roseomonas hellenica sp. nov., isolated from roots of wild-growing Alkanna tinctoria.</title>
        <authorList>
            <person name="Rat A."/>
            <person name="Naranjo H.D."/>
            <person name="Lebbe L."/>
            <person name="Cnockaert M."/>
            <person name="Krigas N."/>
            <person name="Grigoriadou K."/>
            <person name="Maloupa E."/>
            <person name="Willems A."/>
        </authorList>
    </citation>
    <scope>NUCLEOTIDE SEQUENCE [LARGE SCALE GENOMIC DNA]</scope>
    <source>
        <strain evidence="4">LMG 31523</strain>
    </source>
</reference>
<dbReference type="GO" id="GO:0016746">
    <property type="term" value="F:acyltransferase activity"/>
    <property type="evidence" value="ECO:0007669"/>
    <property type="project" value="UniProtKB-KW"/>
</dbReference>
<protein>
    <submittedName>
        <fullName evidence="3">Acyltransferase</fullName>
    </submittedName>
</protein>
<feature type="transmembrane region" description="Helical" evidence="1">
    <location>
        <begin position="55"/>
        <end position="74"/>
    </location>
</feature>
<dbReference type="InterPro" id="IPR050879">
    <property type="entry name" value="Acyltransferase_3"/>
</dbReference>
<keyword evidence="1" id="KW-0812">Transmembrane</keyword>
<keyword evidence="3" id="KW-0808">Transferase</keyword>
<keyword evidence="1" id="KW-1133">Transmembrane helix</keyword>
<feature type="transmembrane region" description="Helical" evidence="1">
    <location>
        <begin position="302"/>
        <end position="325"/>
    </location>
</feature>
<dbReference type="RefSeq" id="WP_211858574.1">
    <property type="nucleotide sequence ID" value="NZ_JAAGBB010000132.1"/>
</dbReference>
<feature type="transmembrane region" description="Helical" evidence="1">
    <location>
        <begin position="95"/>
        <end position="114"/>
    </location>
</feature>
<accession>A0ABS5FAB2</accession>
<feature type="domain" description="Acyltransferase 3" evidence="2">
    <location>
        <begin position="4"/>
        <end position="346"/>
    </location>
</feature>
<dbReference type="InterPro" id="IPR002656">
    <property type="entry name" value="Acyl_transf_3_dom"/>
</dbReference>
<keyword evidence="3" id="KW-0012">Acyltransferase</keyword>
<gene>
    <name evidence="3" type="ORF">GXW71_34465</name>
</gene>
<feature type="transmembrane region" description="Helical" evidence="1">
    <location>
        <begin position="272"/>
        <end position="290"/>
    </location>
</feature>
<comment type="caution">
    <text evidence="3">The sequence shown here is derived from an EMBL/GenBank/DDBJ whole genome shotgun (WGS) entry which is preliminary data.</text>
</comment>
<keyword evidence="1" id="KW-0472">Membrane</keyword>